<dbReference type="Proteomes" id="UP000193411">
    <property type="component" value="Unassembled WGS sequence"/>
</dbReference>
<dbReference type="EMBL" id="MCFL01000047">
    <property type="protein sequence ID" value="ORZ32399.1"/>
    <property type="molecule type" value="Genomic_DNA"/>
</dbReference>
<reference evidence="2 3" key="1">
    <citation type="submission" date="2016-07" db="EMBL/GenBank/DDBJ databases">
        <title>Pervasive Adenine N6-methylation of Active Genes in Fungi.</title>
        <authorList>
            <consortium name="DOE Joint Genome Institute"/>
            <person name="Mondo S.J."/>
            <person name="Dannebaum R.O."/>
            <person name="Kuo R.C."/>
            <person name="Labutti K."/>
            <person name="Haridas S."/>
            <person name="Kuo A."/>
            <person name="Salamov A."/>
            <person name="Ahrendt S.R."/>
            <person name="Lipzen A."/>
            <person name="Sullivan W."/>
            <person name="Andreopoulos W.B."/>
            <person name="Clum A."/>
            <person name="Lindquist E."/>
            <person name="Daum C."/>
            <person name="Ramamoorthy G.K."/>
            <person name="Gryganskyi A."/>
            <person name="Culley D."/>
            <person name="Magnuson J.K."/>
            <person name="James T.Y."/>
            <person name="O'Malley M.A."/>
            <person name="Stajich J.E."/>
            <person name="Spatafora J.W."/>
            <person name="Visel A."/>
            <person name="Grigoriev I.V."/>
        </authorList>
    </citation>
    <scope>NUCLEOTIDE SEQUENCE [LARGE SCALE GENOMIC DNA]</scope>
    <source>
        <strain evidence="2 3">PL171</strain>
    </source>
</reference>
<keyword evidence="3" id="KW-1185">Reference proteome</keyword>
<sequence>MVIEGGRSKIRLRQLLIAAADVCAAHQAHIKANADYYPTRLQHLAHNRFTNLQSTLAHLQSKHAKRVLRLDPKPELPEQFARDEMRMRNEASDARLEAVRLKEEVDELKEREAWLEAEVARLETDLSVPEPVSLDAYSVSNLDQALAQDLPPLPEPIIPEEVFVISTATQDGLNLGLDDSWEPKMLTDALWDQLE</sequence>
<keyword evidence="1" id="KW-0175">Coiled coil</keyword>
<dbReference type="AlphaFoldDB" id="A0A1Y2HCV1"/>
<gene>
    <name evidence="2" type="ORF">BCR44DRAFT_1440406</name>
</gene>
<comment type="caution">
    <text evidence="2">The sequence shown here is derived from an EMBL/GenBank/DDBJ whole genome shotgun (WGS) entry which is preliminary data.</text>
</comment>
<evidence type="ECO:0000313" key="3">
    <source>
        <dbReference type="Proteomes" id="UP000193411"/>
    </source>
</evidence>
<evidence type="ECO:0000313" key="2">
    <source>
        <dbReference type="EMBL" id="ORZ32399.1"/>
    </source>
</evidence>
<protein>
    <submittedName>
        <fullName evidence="2">Uncharacterized protein</fullName>
    </submittedName>
</protein>
<proteinExistence type="predicted"/>
<feature type="coiled-coil region" evidence="1">
    <location>
        <begin position="84"/>
        <end position="125"/>
    </location>
</feature>
<organism evidence="2 3">
    <name type="scientific">Catenaria anguillulae PL171</name>
    <dbReference type="NCBI Taxonomy" id="765915"/>
    <lineage>
        <taxon>Eukaryota</taxon>
        <taxon>Fungi</taxon>
        <taxon>Fungi incertae sedis</taxon>
        <taxon>Blastocladiomycota</taxon>
        <taxon>Blastocladiomycetes</taxon>
        <taxon>Blastocladiales</taxon>
        <taxon>Catenariaceae</taxon>
        <taxon>Catenaria</taxon>
    </lineage>
</organism>
<name>A0A1Y2HCV1_9FUNG</name>
<evidence type="ECO:0000256" key="1">
    <source>
        <dbReference type="SAM" id="Coils"/>
    </source>
</evidence>
<accession>A0A1Y2HCV1</accession>